<protein>
    <submittedName>
        <fullName evidence="5">Regulatory protein AsnC</fullName>
    </submittedName>
</protein>
<dbReference type="AlphaFoldDB" id="A0A2X2RRK9"/>
<gene>
    <name evidence="5" type="primary">asnC</name>
    <name evidence="5" type="ORF">NCTC11546_02447</name>
</gene>
<keyword evidence="2" id="KW-0238">DNA-binding</keyword>
<evidence type="ECO:0000313" key="6">
    <source>
        <dbReference type="Proteomes" id="UP000249891"/>
    </source>
</evidence>
<evidence type="ECO:0000256" key="1">
    <source>
        <dbReference type="ARBA" id="ARBA00023015"/>
    </source>
</evidence>
<proteinExistence type="predicted"/>
<evidence type="ECO:0000256" key="2">
    <source>
        <dbReference type="ARBA" id="ARBA00023125"/>
    </source>
</evidence>
<name>A0A2X2RRK9_CAPOC</name>
<dbReference type="Pfam" id="PF01037">
    <property type="entry name" value="AsnC_trans_reg"/>
    <property type="match status" value="1"/>
</dbReference>
<dbReference type="GO" id="GO:0043565">
    <property type="term" value="F:sequence-specific DNA binding"/>
    <property type="evidence" value="ECO:0007669"/>
    <property type="project" value="InterPro"/>
</dbReference>
<dbReference type="Pfam" id="PF13412">
    <property type="entry name" value="HTH_24"/>
    <property type="match status" value="1"/>
</dbReference>
<dbReference type="Gene3D" id="1.10.10.10">
    <property type="entry name" value="Winged helix-like DNA-binding domain superfamily/Winged helix DNA-binding domain"/>
    <property type="match status" value="1"/>
</dbReference>
<accession>A0A2X2RRK9</accession>
<dbReference type="PANTHER" id="PTHR30154:SF34">
    <property type="entry name" value="TRANSCRIPTIONAL REGULATOR AZLB"/>
    <property type="match status" value="1"/>
</dbReference>
<evidence type="ECO:0000256" key="3">
    <source>
        <dbReference type="ARBA" id="ARBA00023163"/>
    </source>
</evidence>
<dbReference type="GO" id="GO:0005829">
    <property type="term" value="C:cytosol"/>
    <property type="evidence" value="ECO:0007669"/>
    <property type="project" value="TreeGrafter"/>
</dbReference>
<evidence type="ECO:0000259" key="4">
    <source>
        <dbReference type="PROSITE" id="PS50956"/>
    </source>
</evidence>
<sequence>MAKYRLDEMDLKILDILIEDARKPYIDVAKALDISSGTVNVRIRKMEELALIKSSAISVDYERMGYTFIAYVGIFLERNHQAEYVLEQLEAIPFVTEAHITSGKYNLFCKIRTKGVKHAKEVIYMIDDIQGVSRSETMISMEEAFNDKSRLLHKAFRELDLYDFLTTK</sequence>
<dbReference type="SUPFAM" id="SSF46785">
    <property type="entry name" value="Winged helix' DNA-binding domain"/>
    <property type="match status" value="1"/>
</dbReference>
<dbReference type="PROSITE" id="PS50956">
    <property type="entry name" value="HTH_ASNC_2"/>
    <property type="match status" value="1"/>
</dbReference>
<dbReference type="PANTHER" id="PTHR30154">
    <property type="entry name" value="LEUCINE-RESPONSIVE REGULATORY PROTEIN"/>
    <property type="match status" value="1"/>
</dbReference>
<dbReference type="InterPro" id="IPR036390">
    <property type="entry name" value="WH_DNA-bd_sf"/>
</dbReference>
<dbReference type="InterPro" id="IPR011008">
    <property type="entry name" value="Dimeric_a/b-barrel"/>
</dbReference>
<dbReference type="RefSeq" id="WP_128092044.1">
    <property type="nucleotide sequence ID" value="NZ_UARG01000017.1"/>
</dbReference>
<dbReference type="GO" id="GO:0043200">
    <property type="term" value="P:response to amino acid"/>
    <property type="evidence" value="ECO:0007669"/>
    <property type="project" value="TreeGrafter"/>
</dbReference>
<dbReference type="Proteomes" id="UP000249891">
    <property type="component" value="Unassembled WGS sequence"/>
</dbReference>
<dbReference type="InterPro" id="IPR019888">
    <property type="entry name" value="Tscrpt_reg_AsnC-like"/>
</dbReference>
<dbReference type="SMART" id="SM00344">
    <property type="entry name" value="HTH_ASNC"/>
    <property type="match status" value="1"/>
</dbReference>
<keyword evidence="1" id="KW-0805">Transcription regulation</keyword>
<dbReference type="InterPro" id="IPR000485">
    <property type="entry name" value="AsnC-type_HTH_dom"/>
</dbReference>
<feature type="domain" description="HTH asnC-type" evidence="4">
    <location>
        <begin position="6"/>
        <end position="67"/>
    </location>
</feature>
<reference evidence="5 6" key="1">
    <citation type="submission" date="2018-06" db="EMBL/GenBank/DDBJ databases">
        <authorList>
            <consortium name="Pathogen Informatics"/>
            <person name="Doyle S."/>
        </authorList>
    </citation>
    <scope>NUCLEOTIDE SEQUENCE [LARGE SCALE GENOMIC DNA]</scope>
    <source>
        <strain evidence="5 6">NCTC11546</strain>
    </source>
</reference>
<keyword evidence="3" id="KW-0804">Transcription</keyword>
<dbReference type="PRINTS" id="PR00033">
    <property type="entry name" value="HTHASNC"/>
</dbReference>
<dbReference type="Gene3D" id="3.30.70.920">
    <property type="match status" value="1"/>
</dbReference>
<dbReference type="InterPro" id="IPR036388">
    <property type="entry name" value="WH-like_DNA-bd_sf"/>
</dbReference>
<organism evidence="5 6">
    <name type="scientific">Capnocytophaga ochracea</name>
    <dbReference type="NCBI Taxonomy" id="1018"/>
    <lineage>
        <taxon>Bacteria</taxon>
        <taxon>Pseudomonadati</taxon>
        <taxon>Bacteroidota</taxon>
        <taxon>Flavobacteriia</taxon>
        <taxon>Flavobacteriales</taxon>
        <taxon>Flavobacteriaceae</taxon>
        <taxon>Capnocytophaga</taxon>
    </lineage>
</organism>
<dbReference type="InterPro" id="IPR019887">
    <property type="entry name" value="Tscrpt_reg_AsnC/Lrp_C"/>
</dbReference>
<dbReference type="EMBL" id="UARG01000017">
    <property type="protein sequence ID" value="SQA79183.1"/>
    <property type="molecule type" value="Genomic_DNA"/>
</dbReference>
<dbReference type="SUPFAM" id="SSF54909">
    <property type="entry name" value="Dimeric alpha+beta barrel"/>
    <property type="match status" value="1"/>
</dbReference>
<evidence type="ECO:0000313" key="5">
    <source>
        <dbReference type="EMBL" id="SQA79183.1"/>
    </source>
</evidence>